<accession>A0ACB9EJC0</accession>
<gene>
    <name evidence="1" type="ORF">L6452_06718</name>
</gene>
<dbReference type="EMBL" id="CM042048">
    <property type="protein sequence ID" value="KAI3759143.1"/>
    <property type="molecule type" value="Genomic_DNA"/>
</dbReference>
<evidence type="ECO:0000313" key="2">
    <source>
        <dbReference type="Proteomes" id="UP001055879"/>
    </source>
</evidence>
<reference evidence="2" key="1">
    <citation type="journal article" date="2022" name="Mol. Ecol. Resour.">
        <title>The genomes of chicory, endive, great burdock and yacon provide insights into Asteraceae palaeo-polyploidization history and plant inulin production.</title>
        <authorList>
            <person name="Fan W."/>
            <person name="Wang S."/>
            <person name="Wang H."/>
            <person name="Wang A."/>
            <person name="Jiang F."/>
            <person name="Liu H."/>
            <person name="Zhao H."/>
            <person name="Xu D."/>
            <person name="Zhang Y."/>
        </authorList>
    </citation>
    <scope>NUCLEOTIDE SEQUENCE [LARGE SCALE GENOMIC DNA]</scope>
    <source>
        <strain evidence="2">cv. Niubang</strain>
    </source>
</reference>
<comment type="caution">
    <text evidence="1">The sequence shown here is derived from an EMBL/GenBank/DDBJ whole genome shotgun (WGS) entry which is preliminary data.</text>
</comment>
<organism evidence="1 2">
    <name type="scientific">Arctium lappa</name>
    <name type="common">Greater burdock</name>
    <name type="synonym">Lappa major</name>
    <dbReference type="NCBI Taxonomy" id="4217"/>
    <lineage>
        <taxon>Eukaryota</taxon>
        <taxon>Viridiplantae</taxon>
        <taxon>Streptophyta</taxon>
        <taxon>Embryophyta</taxon>
        <taxon>Tracheophyta</taxon>
        <taxon>Spermatophyta</taxon>
        <taxon>Magnoliopsida</taxon>
        <taxon>eudicotyledons</taxon>
        <taxon>Gunneridae</taxon>
        <taxon>Pentapetalae</taxon>
        <taxon>asterids</taxon>
        <taxon>campanulids</taxon>
        <taxon>Asterales</taxon>
        <taxon>Asteraceae</taxon>
        <taxon>Carduoideae</taxon>
        <taxon>Cardueae</taxon>
        <taxon>Arctiinae</taxon>
        <taxon>Arctium</taxon>
    </lineage>
</organism>
<reference evidence="1 2" key="2">
    <citation type="journal article" date="2022" name="Mol. Ecol. Resour.">
        <title>The genomes of chicory, endive, great burdock and yacon provide insights into Asteraceae paleo-polyploidization history and plant inulin production.</title>
        <authorList>
            <person name="Fan W."/>
            <person name="Wang S."/>
            <person name="Wang H."/>
            <person name="Wang A."/>
            <person name="Jiang F."/>
            <person name="Liu H."/>
            <person name="Zhao H."/>
            <person name="Xu D."/>
            <person name="Zhang Y."/>
        </authorList>
    </citation>
    <scope>NUCLEOTIDE SEQUENCE [LARGE SCALE GENOMIC DNA]</scope>
    <source>
        <strain evidence="2">cv. Niubang</strain>
    </source>
</reference>
<keyword evidence="2" id="KW-1185">Reference proteome</keyword>
<evidence type="ECO:0000313" key="1">
    <source>
        <dbReference type="EMBL" id="KAI3759143.1"/>
    </source>
</evidence>
<protein>
    <submittedName>
        <fullName evidence="1">Uncharacterized protein</fullName>
    </submittedName>
</protein>
<sequence>MPRQLSFKLSLGAGHVTYSSEVDLLASLTMDQEKISDQDLLVATDRLTRMESVSFGSTQKRVSGGSREKLFFSPLQLRILGNHPLFYDLSSHRSAILSHPFTPDGRNKVPALP</sequence>
<name>A0ACB9EJC0_ARCLA</name>
<dbReference type="Proteomes" id="UP001055879">
    <property type="component" value="Linkage Group LG02"/>
</dbReference>
<proteinExistence type="predicted"/>